<dbReference type="RefSeq" id="WP_326454949.1">
    <property type="nucleotide sequence ID" value="NZ_JAYMFH010000014.1"/>
</dbReference>
<dbReference type="InterPro" id="IPR049516">
    <property type="entry name" value="FAD-depend_C"/>
</dbReference>
<proteinExistence type="predicted"/>
<gene>
    <name evidence="2" type="ORF">VJ920_09215</name>
</gene>
<protein>
    <submittedName>
        <fullName evidence="2">NAD(P)-binding protein</fullName>
    </submittedName>
</protein>
<dbReference type="EMBL" id="JAYMFH010000014">
    <property type="protein sequence ID" value="MEC4295489.1"/>
    <property type="molecule type" value="Genomic_DNA"/>
</dbReference>
<dbReference type="Gene3D" id="3.30.70.2700">
    <property type="match status" value="1"/>
</dbReference>
<keyword evidence="3" id="KW-1185">Reference proteome</keyword>
<reference evidence="2 3" key="1">
    <citation type="submission" date="2024-01" db="EMBL/GenBank/DDBJ databases">
        <title>novel species in genus Adlercreutzia.</title>
        <authorList>
            <person name="Liu X."/>
        </authorList>
    </citation>
    <scope>NUCLEOTIDE SEQUENCE [LARGE SCALE GENOMIC DNA]</scope>
    <source>
        <strain evidence="2 3">R22</strain>
    </source>
</reference>
<dbReference type="PIRSF" id="PIRSF038984">
    <property type="entry name" value="FAD_binding_protein"/>
    <property type="match status" value="1"/>
</dbReference>
<dbReference type="InterPro" id="IPR036188">
    <property type="entry name" value="FAD/NAD-bd_sf"/>
</dbReference>
<evidence type="ECO:0000259" key="1">
    <source>
        <dbReference type="Pfam" id="PF21688"/>
    </source>
</evidence>
<sequence>MIQVSNLPVSLDALLPKNAALLKKEVARGLGVKPGSLMTLKLLKRSIDARKKSKVHGVVTVAVALAVGVEAHPAKGVSVKTYEPAESLEVPCIELDGPRPLVVGTGPAGLFCALYLARAGLRPLVVERGAAVDARVAIVEAFNDGAPLDTRTNIQFGEGGAGTFSDGKLNTGIKSPHIRHVLETFVEAGAPEDILVDAKPHIGTDLLVGVVRNLRCAIEAAGGEVRFLTRLAGLEVEEGRAVGARLVDERTGAEETVGTDCVVLACGHSARDTFEMVREAGAALERKPFAVGVRIEHPQALINEAQYGPSANHPALGAADYKLAVKTADDRGVYTFCMCPGGEVVAAASEEGGLCVNGMSRHARAGANANAALLVEVRPDDLPGDDPLEGVVFQRQLERAAYRLGCGLPAAVGGGEEAGACPPRAAFTAPAQTVGDFLAGGAGASAGCVAAAAVGSAPSAVAPTYPRGVAWCDLRDCLPAFVTEAMAEALPMLDRKLRGFAYPGAVMTAVEARSSSPVRIMRDDRFQSNIAGLYPCGEGAGYAGGITSAAVDGLRVAEAIVADRAAEGVSDEDADAR</sequence>
<evidence type="ECO:0000313" key="2">
    <source>
        <dbReference type="EMBL" id="MEC4295489.1"/>
    </source>
</evidence>
<dbReference type="PANTHER" id="PTHR42842">
    <property type="entry name" value="FAD/NAD(P)-BINDING OXIDOREDUCTASE"/>
    <property type="match status" value="1"/>
</dbReference>
<feature type="domain" description="FAD-dependent protein C-terminal" evidence="1">
    <location>
        <begin position="288"/>
        <end position="514"/>
    </location>
</feature>
<dbReference type="Gene3D" id="3.50.50.60">
    <property type="entry name" value="FAD/NAD(P)-binding domain"/>
    <property type="match status" value="2"/>
</dbReference>
<dbReference type="PANTHER" id="PTHR42842:SF3">
    <property type="entry name" value="FAD_NAD(P)-BINDING OXIDOREDUCTASE FAMILY PROTEIN"/>
    <property type="match status" value="1"/>
</dbReference>
<dbReference type="Pfam" id="PF21688">
    <property type="entry name" value="FAD-depend_C"/>
    <property type="match status" value="1"/>
</dbReference>
<accession>A0ABU6J021</accession>
<organism evidence="2 3">
    <name type="scientific">Adlercreutzia shanghongiae</name>
    <dbReference type="NCBI Taxonomy" id="3111773"/>
    <lineage>
        <taxon>Bacteria</taxon>
        <taxon>Bacillati</taxon>
        <taxon>Actinomycetota</taxon>
        <taxon>Coriobacteriia</taxon>
        <taxon>Eggerthellales</taxon>
        <taxon>Eggerthellaceae</taxon>
        <taxon>Adlercreutzia</taxon>
    </lineage>
</organism>
<dbReference type="InterPro" id="IPR028348">
    <property type="entry name" value="FAD-binding_protein"/>
</dbReference>
<evidence type="ECO:0000313" key="3">
    <source>
        <dbReference type="Proteomes" id="UP001343724"/>
    </source>
</evidence>
<dbReference type="Pfam" id="PF13450">
    <property type="entry name" value="NAD_binding_8"/>
    <property type="match status" value="1"/>
</dbReference>
<comment type="caution">
    <text evidence="2">The sequence shown here is derived from an EMBL/GenBank/DDBJ whole genome shotgun (WGS) entry which is preliminary data.</text>
</comment>
<dbReference type="PRINTS" id="PR00419">
    <property type="entry name" value="ADXRDTASE"/>
</dbReference>
<name>A0ABU6J021_9ACTN</name>
<dbReference type="Proteomes" id="UP001343724">
    <property type="component" value="Unassembled WGS sequence"/>
</dbReference>
<dbReference type="SUPFAM" id="SSF51905">
    <property type="entry name" value="FAD/NAD(P)-binding domain"/>
    <property type="match status" value="1"/>
</dbReference>